<accession>A0ABD2JJV1</accession>
<dbReference type="PANTHER" id="PTHR10126">
    <property type="entry name" value="TATA-BOX BINDING PROTEIN"/>
    <property type="match status" value="1"/>
</dbReference>
<dbReference type="Gene3D" id="3.30.310.10">
    <property type="entry name" value="TATA-Binding Protein"/>
    <property type="match status" value="2"/>
</dbReference>
<keyword evidence="2" id="KW-0238">DNA-binding</keyword>
<evidence type="ECO:0000256" key="1">
    <source>
        <dbReference type="ARBA" id="ARBA00005560"/>
    </source>
</evidence>
<evidence type="ECO:0000313" key="5">
    <source>
        <dbReference type="EMBL" id="KAL3090886.1"/>
    </source>
</evidence>
<evidence type="ECO:0000313" key="6">
    <source>
        <dbReference type="Proteomes" id="UP001620645"/>
    </source>
</evidence>
<evidence type="ECO:0008006" key="7">
    <source>
        <dbReference type="Google" id="ProtNLM"/>
    </source>
</evidence>
<feature type="compositionally biased region" description="Polar residues" evidence="4">
    <location>
        <begin position="23"/>
        <end position="41"/>
    </location>
</feature>
<dbReference type="AlphaFoldDB" id="A0ABD2JJV1"/>
<feature type="region of interest" description="Disordered" evidence="4">
    <location>
        <begin position="258"/>
        <end position="334"/>
    </location>
</feature>
<dbReference type="InterPro" id="IPR012295">
    <property type="entry name" value="TBP_dom_sf"/>
</dbReference>
<sequence>MDHNYWQAHPNNPLVNRSERNGTTEQNGAMSSCSHPQRASGEPNQLNVVLVDGTEVVVKIHNVLCCYELPMHIDLRQVAYGSINVDYNRAKGILHKQLRKPSCSIRIANSGKVVIHGCKSEEDCKRVARAIGRMIQRSTGRLDQRICIRNYRVSNILATCRMPFDIRIQELGRKHREALYEPELMVGLQWNLKDPKANLRIHTTGTVTVTGATSEANVVASIRKIYPFLKEFSSQRASVDVVNLDSIDSAWFSDTLRNRRRRRPPQTNRDYALPNGTGDRSRPIPAKRSRYQQIQGSGFYNNAIHNSDEEDLDFAGDYEGDVDYEEEREEEDDE</sequence>
<reference evidence="5 6" key="1">
    <citation type="submission" date="2024-10" db="EMBL/GenBank/DDBJ databases">
        <authorList>
            <person name="Kim D."/>
        </authorList>
    </citation>
    <scope>NUCLEOTIDE SEQUENCE [LARGE SCALE GENOMIC DNA]</scope>
    <source>
        <strain evidence="5">Taebaek</strain>
    </source>
</reference>
<proteinExistence type="inferred from homology"/>
<dbReference type="Pfam" id="PF00352">
    <property type="entry name" value="TBP"/>
    <property type="match status" value="2"/>
</dbReference>
<name>A0ABD2JJV1_HETSC</name>
<dbReference type="PRINTS" id="PR00686">
    <property type="entry name" value="TIFACTORIID"/>
</dbReference>
<organism evidence="5 6">
    <name type="scientific">Heterodera schachtii</name>
    <name type="common">Sugarbeet cyst nematode worm</name>
    <name type="synonym">Tylenchus schachtii</name>
    <dbReference type="NCBI Taxonomy" id="97005"/>
    <lineage>
        <taxon>Eukaryota</taxon>
        <taxon>Metazoa</taxon>
        <taxon>Ecdysozoa</taxon>
        <taxon>Nematoda</taxon>
        <taxon>Chromadorea</taxon>
        <taxon>Rhabditida</taxon>
        <taxon>Tylenchina</taxon>
        <taxon>Tylenchomorpha</taxon>
        <taxon>Tylenchoidea</taxon>
        <taxon>Heteroderidae</taxon>
        <taxon>Heteroderinae</taxon>
        <taxon>Heterodera</taxon>
    </lineage>
</organism>
<dbReference type="InterPro" id="IPR000814">
    <property type="entry name" value="TBP"/>
</dbReference>
<evidence type="ECO:0000256" key="3">
    <source>
        <dbReference type="ARBA" id="ARBA00023163"/>
    </source>
</evidence>
<dbReference type="EMBL" id="JBICCN010000138">
    <property type="protein sequence ID" value="KAL3090886.1"/>
    <property type="molecule type" value="Genomic_DNA"/>
</dbReference>
<feature type="compositionally biased region" description="Polar residues" evidence="4">
    <location>
        <begin position="291"/>
        <end position="305"/>
    </location>
</feature>
<evidence type="ECO:0000256" key="2">
    <source>
        <dbReference type="ARBA" id="ARBA00023125"/>
    </source>
</evidence>
<keyword evidence="3" id="KW-0804">Transcription</keyword>
<protein>
    <recommendedName>
        <fullName evidence="7">TATA box-binding protein-like 1</fullName>
    </recommendedName>
</protein>
<keyword evidence="6" id="KW-1185">Reference proteome</keyword>
<feature type="region of interest" description="Disordered" evidence="4">
    <location>
        <begin position="1"/>
        <end position="41"/>
    </location>
</feature>
<dbReference type="Proteomes" id="UP001620645">
    <property type="component" value="Unassembled WGS sequence"/>
</dbReference>
<dbReference type="SUPFAM" id="SSF55945">
    <property type="entry name" value="TATA-box binding protein-like"/>
    <property type="match status" value="2"/>
</dbReference>
<comment type="similarity">
    <text evidence="1">Belongs to the TBP family.</text>
</comment>
<dbReference type="GO" id="GO:0003677">
    <property type="term" value="F:DNA binding"/>
    <property type="evidence" value="ECO:0007669"/>
    <property type="project" value="UniProtKB-KW"/>
</dbReference>
<comment type="caution">
    <text evidence="5">The sequence shown here is derived from an EMBL/GenBank/DDBJ whole genome shotgun (WGS) entry which is preliminary data.</text>
</comment>
<evidence type="ECO:0000256" key="4">
    <source>
        <dbReference type="SAM" id="MobiDB-lite"/>
    </source>
</evidence>
<gene>
    <name evidence="5" type="ORF">niasHS_007261</name>
</gene>
<feature type="compositionally biased region" description="Acidic residues" evidence="4">
    <location>
        <begin position="308"/>
        <end position="334"/>
    </location>
</feature>